<evidence type="ECO:0000256" key="6">
    <source>
        <dbReference type="ARBA" id="ARBA00023277"/>
    </source>
</evidence>
<dbReference type="Gene3D" id="3.40.50.1820">
    <property type="entry name" value="alpha/beta hydrolase"/>
    <property type="match status" value="1"/>
</dbReference>
<comment type="caution">
    <text evidence="10">The sequence shown here is derived from an EMBL/GenBank/DDBJ whole genome shotgun (WGS) entry which is preliminary data.</text>
</comment>
<reference evidence="10 11" key="1">
    <citation type="submission" date="2019-06" db="EMBL/GenBank/DDBJ databases">
        <title>Description of Kitasatospora acidophila sp. nov. isolated from pine grove soil, and reclassification of Streptomyces novaecaesareae to Kitasatospora novaeceasareae comb. nov.</title>
        <authorList>
            <person name="Kim M.J."/>
        </authorList>
    </citation>
    <scope>NUCLEOTIDE SEQUENCE [LARGE SCALE GENOMIC DNA]</scope>
    <source>
        <strain evidence="10 11">MMS16-CNU292</strain>
    </source>
</reference>
<dbReference type="InterPro" id="IPR029058">
    <property type="entry name" value="AB_hydrolase_fold"/>
</dbReference>
<evidence type="ECO:0000256" key="8">
    <source>
        <dbReference type="SAM" id="MobiDB-lite"/>
    </source>
</evidence>
<feature type="region of interest" description="Disordered" evidence="8">
    <location>
        <begin position="41"/>
        <end position="82"/>
    </location>
</feature>
<dbReference type="Proteomes" id="UP000319103">
    <property type="component" value="Unassembled WGS sequence"/>
</dbReference>
<evidence type="ECO:0000256" key="1">
    <source>
        <dbReference type="ARBA" id="ARBA00004613"/>
    </source>
</evidence>
<evidence type="ECO:0000256" key="7">
    <source>
        <dbReference type="ARBA" id="ARBA00023326"/>
    </source>
</evidence>
<organism evidence="10 11">
    <name type="scientific">Kitasatospora acidiphila</name>
    <dbReference type="NCBI Taxonomy" id="2567942"/>
    <lineage>
        <taxon>Bacteria</taxon>
        <taxon>Bacillati</taxon>
        <taxon>Actinomycetota</taxon>
        <taxon>Actinomycetes</taxon>
        <taxon>Kitasatosporales</taxon>
        <taxon>Streptomycetaceae</taxon>
        <taxon>Kitasatospora</taxon>
    </lineage>
</organism>
<keyword evidence="5" id="KW-0378">Hydrolase</keyword>
<evidence type="ECO:0000313" key="10">
    <source>
        <dbReference type="EMBL" id="TQF01618.1"/>
    </source>
</evidence>
<proteinExistence type="predicted"/>
<dbReference type="EMBL" id="VIGB01000003">
    <property type="protein sequence ID" value="TQF01618.1"/>
    <property type="molecule type" value="Genomic_DNA"/>
</dbReference>
<sequence>MRHQIRREARRHLPLRRSASGLAAGLVAVLAVGSSAGCSAGPASANSASADPASVRPTSVNSASASPTQASPTVAVSGGSACAGAPNSATTHTIQVGGKSRTFIEHLPSAATAGTAGAKHLAIIAFPGRGETDSELEAYSRLDGVNAVVLYAQGLNGEGAKSTWEATPYLGDSAHDYEFADDLVQWLAQAPCVDATRIDLTGKSDGAGFAASAACTISGVAAVATVSGAFYQDSNHCTASGHPLPVLNLHGSSDWVIPYDGNPARRLYGTDAWLQLWRQRDKCTGAGVEQALSADVTQTTWSGCADGSVVVNDRIAGGGHTWTVATAPSGPGATVGPIDSAQTIAAFFAAHPLPGAKP</sequence>
<keyword evidence="7" id="KW-0624">Polysaccharide degradation</keyword>
<comment type="subcellular location">
    <subcellularLocation>
        <location evidence="1">Secreted</location>
    </subcellularLocation>
</comment>
<dbReference type="PANTHER" id="PTHR38050">
    <property type="match status" value="1"/>
</dbReference>
<dbReference type="GO" id="GO:0045493">
    <property type="term" value="P:xylan catabolic process"/>
    <property type="evidence" value="ECO:0007669"/>
    <property type="project" value="UniProtKB-KW"/>
</dbReference>
<gene>
    <name evidence="10" type="ORF">E6W39_04380</name>
</gene>
<keyword evidence="3" id="KW-0858">Xylan degradation</keyword>
<dbReference type="SUPFAM" id="SSF53474">
    <property type="entry name" value="alpha/beta-Hydrolases"/>
    <property type="match status" value="1"/>
</dbReference>
<dbReference type="AlphaFoldDB" id="A0A540VXY2"/>
<feature type="chain" id="PRO_5038553832" evidence="9">
    <location>
        <begin position="41"/>
        <end position="358"/>
    </location>
</feature>
<evidence type="ECO:0000256" key="2">
    <source>
        <dbReference type="ARBA" id="ARBA00022525"/>
    </source>
</evidence>
<dbReference type="OrthoDB" id="9767239at2"/>
<name>A0A540VXY2_9ACTN</name>
<dbReference type="PANTHER" id="PTHR38050:SF2">
    <property type="entry name" value="FERULOYL ESTERASE C-RELATED"/>
    <property type="match status" value="1"/>
</dbReference>
<dbReference type="GO" id="GO:0005576">
    <property type="term" value="C:extracellular region"/>
    <property type="evidence" value="ECO:0007669"/>
    <property type="project" value="UniProtKB-SubCell"/>
</dbReference>
<keyword evidence="4 9" id="KW-0732">Signal</keyword>
<feature type="compositionally biased region" description="Low complexity" evidence="8">
    <location>
        <begin position="62"/>
        <end position="82"/>
    </location>
</feature>
<evidence type="ECO:0000256" key="3">
    <source>
        <dbReference type="ARBA" id="ARBA00022651"/>
    </source>
</evidence>
<dbReference type="InterPro" id="IPR043595">
    <property type="entry name" value="FaeB/C/D"/>
</dbReference>
<evidence type="ECO:0000256" key="4">
    <source>
        <dbReference type="ARBA" id="ARBA00022729"/>
    </source>
</evidence>
<evidence type="ECO:0000256" key="9">
    <source>
        <dbReference type="SAM" id="SignalP"/>
    </source>
</evidence>
<keyword evidence="6" id="KW-0119">Carbohydrate metabolism</keyword>
<keyword evidence="2" id="KW-0964">Secreted</keyword>
<accession>A0A540VXY2</accession>
<dbReference type="RefSeq" id="WP_141632348.1">
    <property type="nucleotide sequence ID" value="NZ_VIGB01000003.1"/>
</dbReference>
<evidence type="ECO:0000313" key="11">
    <source>
        <dbReference type="Proteomes" id="UP000319103"/>
    </source>
</evidence>
<feature type="compositionally biased region" description="Low complexity" evidence="8">
    <location>
        <begin position="41"/>
        <end position="55"/>
    </location>
</feature>
<protein>
    <submittedName>
        <fullName evidence="10">Uncharacterized protein</fullName>
    </submittedName>
</protein>
<feature type="signal peptide" evidence="9">
    <location>
        <begin position="1"/>
        <end position="40"/>
    </location>
</feature>
<keyword evidence="11" id="KW-1185">Reference proteome</keyword>
<evidence type="ECO:0000256" key="5">
    <source>
        <dbReference type="ARBA" id="ARBA00022801"/>
    </source>
</evidence>
<dbReference type="GO" id="GO:0030600">
    <property type="term" value="F:feruloyl esterase activity"/>
    <property type="evidence" value="ECO:0007669"/>
    <property type="project" value="InterPro"/>
</dbReference>